<dbReference type="Pfam" id="PF03092">
    <property type="entry name" value="BT1"/>
    <property type="match status" value="2"/>
</dbReference>
<proteinExistence type="inferred from homology"/>
<feature type="transmembrane region" description="Helical" evidence="7">
    <location>
        <begin position="661"/>
        <end position="680"/>
    </location>
</feature>
<gene>
    <name evidence="8" type="ORF">ACHHYP_13373</name>
</gene>
<feature type="transmembrane region" description="Helical" evidence="7">
    <location>
        <begin position="692"/>
        <end position="709"/>
    </location>
</feature>
<dbReference type="InterPro" id="IPR039309">
    <property type="entry name" value="BT1"/>
</dbReference>
<feature type="transmembrane region" description="Helical" evidence="7">
    <location>
        <begin position="623"/>
        <end position="641"/>
    </location>
</feature>
<dbReference type="GO" id="GO:0016020">
    <property type="term" value="C:membrane"/>
    <property type="evidence" value="ECO:0007669"/>
    <property type="project" value="UniProtKB-SubCell"/>
</dbReference>
<feature type="transmembrane region" description="Helical" evidence="7">
    <location>
        <begin position="504"/>
        <end position="529"/>
    </location>
</feature>
<feature type="transmembrane region" description="Helical" evidence="7">
    <location>
        <begin position="807"/>
        <end position="826"/>
    </location>
</feature>
<keyword evidence="6 7" id="KW-0472">Membrane</keyword>
<accession>A0A1V9YFL6</accession>
<dbReference type="AlphaFoldDB" id="A0A1V9YFL6"/>
<feature type="transmembrane region" description="Helical" evidence="7">
    <location>
        <begin position="890"/>
        <end position="907"/>
    </location>
</feature>
<feature type="transmembrane region" description="Helical" evidence="7">
    <location>
        <begin position="464"/>
        <end position="484"/>
    </location>
</feature>
<dbReference type="PANTHER" id="PTHR31585:SF5">
    <property type="entry name" value="RNA-BINDING S4 DOMAIN-CONTAINING PROTEIN"/>
    <property type="match status" value="1"/>
</dbReference>
<evidence type="ECO:0000256" key="1">
    <source>
        <dbReference type="ARBA" id="ARBA00004141"/>
    </source>
</evidence>
<keyword evidence="5 7" id="KW-1133">Transmembrane helix</keyword>
<name>A0A1V9YFL6_ACHHY</name>
<comment type="caution">
    <text evidence="8">The sequence shown here is derived from an EMBL/GenBank/DDBJ whole genome shotgun (WGS) entry which is preliminary data.</text>
</comment>
<evidence type="ECO:0000256" key="7">
    <source>
        <dbReference type="SAM" id="Phobius"/>
    </source>
</evidence>
<feature type="transmembrane region" description="Helical" evidence="7">
    <location>
        <begin position="549"/>
        <end position="569"/>
    </location>
</feature>
<evidence type="ECO:0000256" key="5">
    <source>
        <dbReference type="ARBA" id="ARBA00022989"/>
    </source>
</evidence>
<feature type="transmembrane region" description="Helical" evidence="7">
    <location>
        <begin position="58"/>
        <end position="79"/>
    </location>
</feature>
<feature type="transmembrane region" description="Helical" evidence="7">
    <location>
        <begin position="948"/>
        <end position="973"/>
    </location>
</feature>
<keyword evidence="4 7" id="KW-0812">Transmembrane</keyword>
<dbReference type="STRING" id="1202772.A0A1V9YFL6"/>
<feature type="transmembrane region" description="Helical" evidence="7">
    <location>
        <begin position="1029"/>
        <end position="1049"/>
    </location>
</feature>
<evidence type="ECO:0000256" key="2">
    <source>
        <dbReference type="ARBA" id="ARBA00007015"/>
    </source>
</evidence>
<feature type="transmembrane region" description="Helical" evidence="7">
    <location>
        <begin position="919"/>
        <end position="942"/>
    </location>
</feature>
<feature type="transmembrane region" description="Helical" evidence="7">
    <location>
        <begin position="161"/>
        <end position="182"/>
    </location>
</feature>
<evidence type="ECO:0000256" key="6">
    <source>
        <dbReference type="ARBA" id="ARBA00023136"/>
    </source>
</evidence>
<dbReference type="Proteomes" id="UP000243579">
    <property type="component" value="Unassembled WGS sequence"/>
</dbReference>
<feature type="transmembrane region" description="Helical" evidence="7">
    <location>
        <begin position="203"/>
        <end position="222"/>
    </location>
</feature>
<feature type="transmembrane region" description="Helical" evidence="7">
    <location>
        <begin position="1114"/>
        <end position="1135"/>
    </location>
</feature>
<dbReference type="Gene3D" id="1.20.1250.20">
    <property type="entry name" value="MFS general substrate transporter like domains"/>
    <property type="match status" value="4"/>
</dbReference>
<feature type="transmembrane region" description="Helical" evidence="7">
    <location>
        <begin position="852"/>
        <end position="870"/>
    </location>
</feature>
<dbReference type="EMBL" id="JNBR01001861">
    <property type="protein sequence ID" value="OQR84437.1"/>
    <property type="molecule type" value="Genomic_DNA"/>
</dbReference>
<keyword evidence="9" id="KW-1185">Reference proteome</keyword>
<feature type="transmembrane region" description="Helical" evidence="7">
    <location>
        <begin position="287"/>
        <end position="305"/>
    </location>
</feature>
<feature type="transmembrane region" description="Helical" evidence="7">
    <location>
        <begin position="242"/>
        <end position="261"/>
    </location>
</feature>
<feature type="transmembrane region" description="Helical" evidence="7">
    <location>
        <begin position="776"/>
        <end position="795"/>
    </location>
</feature>
<feature type="transmembrane region" description="Helical" evidence="7">
    <location>
        <begin position="985"/>
        <end position="1006"/>
    </location>
</feature>
<dbReference type="InterPro" id="IPR036259">
    <property type="entry name" value="MFS_trans_sf"/>
</dbReference>
<comment type="subcellular location">
    <subcellularLocation>
        <location evidence="1">Membrane</location>
        <topology evidence="1">Multi-pass membrane protein</topology>
    </subcellularLocation>
</comment>
<feature type="transmembrane region" description="Helical" evidence="7">
    <location>
        <begin position="128"/>
        <end position="149"/>
    </location>
</feature>
<evidence type="ECO:0000313" key="8">
    <source>
        <dbReference type="EMBL" id="OQR84437.1"/>
    </source>
</evidence>
<feature type="transmembrane region" description="Helical" evidence="7">
    <location>
        <begin position="354"/>
        <end position="377"/>
    </location>
</feature>
<feature type="transmembrane region" description="Helical" evidence="7">
    <location>
        <begin position="420"/>
        <end position="441"/>
    </location>
</feature>
<feature type="transmembrane region" description="Helical" evidence="7">
    <location>
        <begin position="1069"/>
        <end position="1094"/>
    </location>
</feature>
<evidence type="ECO:0000313" key="9">
    <source>
        <dbReference type="Proteomes" id="UP000243579"/>
    </source>
</evidence>
<feature type="transmembrane region" description="Helical" evidence="7">
    <location>
        <begin position="99"/>
        <end position="121"/>
    </location>
</feature>
<evidence type="ECO:0000256" key="3">
    <source>
        <dbReference type="ARBA" id="ARBA00022448"/>
    </source>
</evidence>
<dbReference type="OrthoDB" id="158256at2759"/>
<comment type="similarity">
    <text evidence="2">Belongs to the major facilitator superfamily. Folate-biopterin transporter (TC 2.A.71) family.</text>
</comment>
<feature type="transmembrane region" description="Helical" evidence="7">
    <location>
        <begin position="325"/>
        <end position="342"/>
    </location>
</feature>
<feature type="transmembrane region" description="Helical" evidence="7">
    <location>
        <begin position="729"/>
        <end position="755"/>
    </location>
</feature>
<sequence>MLVKRTSERLALERLSIASSLASAKDGNEGFDLIKTPTDLETGALRDGDAPKYSSPEILALLFQYACVGLVDGGIYGMQYPILTGYFQLQGNVLSSANALMSLGWSLKVFFGLLTDCLPIGGYRRKPYILLGWTCTAILLVIVATKPAGAPAPDPAASENGAVLALLCAVGCFFYIMADVAQDALLVSYAQREPAAVRGRLQSLIYSVRTLFSAAITAVVGFCLNSERMAGSYDWDIGVNGFFSILAATAVVNLPIVWFFLKDTKAETAVPVGDYVHRFWLLAQKRVVWQVMIFFFTYGLCTSNINTTAAPYVQLYWARVETLNVALTSILGGLIVATVIAVTGKFGTHWNWRYVMVITTLAANAIDAVVVFCTIYNVLRDQWFFLGVPLTTQVPAGIGFVVGSYVIVELAEEGSEGVMYGLITTVANLPGVFGPMLTNVINSQFAVGKDLIERDSRETRNQVAYTYVISYAATIIGCLCVFLLPNQKAAVAHLKATGGSYPRVAGVIFYGFFAILATSITGTMCSMFESTNCLMLAGGGGCPPGTSQLYLLGIFVPAGLALVAVGYLHKTAPPLTEERISYVSALSGAKDLGEDFNEVKTPEALEGGALRDGDAPKYSSPEILALLFSYACVGIVDGGIQNMQYPILTSYFKLEGNVLNSASALMLLGWSLKVFFGMLSDCFPIFNRHRKPYILLGWTLAAVLLVIVAVKPAGNPSPDPNAYSNGSTLALLCAVGCFFYIMADVAQDALLVSYAQREPVAVRGQLQSAIYATRTLFNAAITAVSGFCLNSVQMAGSYDWDIGVNGYFWILAAAAVINVPVVWFFMKDNKPSGRVPVGVYFNQFWTLAQKRVVWQVMGFNFLFSLFTGYISTTAGPYVQLYWAGVENLNSALMSILGSVIFAAVLVATGKYGTHWNWRYVMVITTLAANAIDAVVVFCTVYNVLRDQWFFLGVPLTTQLPAGINFVVGTYVIVELAEVGNEGIMYGLLTTITNLPGVFGPMLTNVINSQFAVGKDLIELDSPETRDQVAYTYMIRYASTIIGCLCVFLLPNQKAAVAHLKATGGSYPRVAGVIFYGFFAILATSITGTMCSMFESTNCLMLAGGEGCEESPSQLYLLGIFVPCGLALAAIVFKLLRA</sequence>
<feature type="transmembrane region" description="Helical" evidence="7">
    <location>
        <begin position="383"/>
        <end position="408"/>
    </location>
</feature>
<dbReference type="PANTHER" id="PTHR31585">
    <property type="entry name" value="FOLATE-BIOPTERIN TRANSPORTER 1, CHLOROPLASTIC"/>
    <property type="match status" value="1"/>
</dbReference>
<dbReference type="SUPFAM" id="SSF103473">
    <property type="entry name" value="MFS general substrate transporter"/>
    <property type="match status" value="2"/>
</dbReference>
<protein>
    <submittedName>
        <fullName evidence="8">Folate-Biopterin Transporter (FBT) family</fullName>
    </submittedName>
</protein>
<organism evidence="8 9">
    <name type="scientific">Achlya hypogyna</name>
    <name type="common">Oomycete</name>
    <name type="synonym">Protoachlya hypogyna</name>
    <dbReference type="NCBI Taxonomy" id="1202772"/>
    <lineage>
        <taxon>Eukaryota</taxon>
        <taxon>Sar</taxon>
        <taxon>Stramenopiles</taxon>
        <taxon>Oomycota</taxon>
        <taxon>Saprolegniomycetes</taxon>
        <taxon>Saprolegniales</taxon>
        <taxon>Achlyaceae</taxon>
        <taxon>Achlya</taxon>
    </lineage>
</organism>
<reference evidence="8 9" key="1">
    <citation type="journal article" date="2014" name="Genome Biol. Evol.">
        <title>The secreted proteins of Achlya hypogyna and Thraustotheca clavata identify the ancestral oomycete secretome and reveal gene acquisitions by horizontal gene transfer.</title>
        <authorList>
            <person name="Misner I."/>
            <person name="Blouin N."/>
            <person name="Leonard G."/>
            <person name="Richards T.A."/>
            <person name="Lane C.E."/>
        </authorList>
    </citation>
    <scope>NUCLEOTIDE SEQUENCE [LARGE SCALE GENOMIC DNA]</scope>
    <source>
        <strain evidence="8 9">ATCC 48635</strain>
    </source>
</reference>
<keyword evidence="3" id="KW-0813">Transport</keyword>
<evidence type="ECO:0000256" key="4">
    <source>
        <dbReference type="ARBA" id="ARBA00022692"/>
    </source>
</evidence>